<evidence type="ECO:0000313" key="2">
    <source>
        <dbReference type="EMBL" id="GJT22180.1"/>
    </source>
</evidence>
<reference evidence="2" key="2">
    <citation type="submission" date="2022-01" db="EMBL/GenBank/DDBJ databases">
        <authorList>
            <person name="Yamashiro T."/>
            <person name="Shiraishi A."/>
            <person name="Satake H."/>
            <person name="Nakayama K."/>
        </authorList>
    </citation>
    <scope>NUCLEOTIDE SEQUENCE</scope>
</reference>
<feature type="domain" description="Reverse transcriptase Ty1/copia-type" evidence="1">
    <location>
        <begin position="1"/>
        <end position="163"/>
    </location>
</feature>
<dbReference type="SUPFAM" id="SSF56672">
    <property type="entry name" value="DNA/RNA polymerases"/>
    <property type="match status" value="1"/>
</dbReference>
<dbReference type="EMBL" id="BQNB010013948">
    <property type="protein sequence ID" value="GJT22180.1"/>
    <property type="molecule type" value="Genomic_DNA"/>
</dbReference>
<dbReference type="InterPro" id="IPR013103">
    <property type="entry name" value="RVT_2"/>
</dbReference>
<reference evidence="2" key="1">
    <citation type="journal article" date="2022" name="Int. J. Mol. Sci.">
        <title>Draft Genome of Tanacetum Coccineum: Genomic Comparison of Closely Related Tanacetum-Family Plants.</title>
        <authorList>
            <person name="Yamashiro T."/>
            <person name="Shiraishi A."/>
            <person name="Nakayama K."/>
            <person name="Satake H."/>
        </authorList>
    </citation>
    <scope>NUCLEOTIDE SEQUENCE</scope>
</reference>
<dbReference type="InterPro" id="IPR043502">
    <property type="entry name" value="DNA/RNA_pol_sf"/>
</dbReference>
<protein>
    <submittedName>
        <fullName evidence="2">Retrovirus-related pol polyprotein from transposon TNT 1-94</fullName>
    </submittedName>
</protein>
<comment type="caution">
    <text evidence="2">The sequence shown here is derived from an EMBL/GenBank/DDBJ whole genome shotgun (WGS) entry which is preliminary data.</text>
</comment>
<gene>
    <name evidence="2" type="ORF">Tco_0892117</name>
</gene>
<sequence length="383" mass="43651">MDVKTTFLNVPLKEEVYVNQPDGFVDPHHPDKSHRLKKALYGLKQAPRALYDELSNFLVSKRFSKGFIDPTMFITKKGENILLVQIYVDDIIFCSTSPKLSQRFEKLMHSKFEMSMMGELKFFLGIQIHQSLCGTFINQAKYAQEILKKYGMTSCDSIGTPMATKHLDADLSGTPVDQTKYQSMVGALMYLTTSRLDIVHATCYCARYQTRSNEKYLTAAKRIFRYLKNTINMGLSYPKDTGGDKLVSWSSKKQGCTSMSSAEAEYVSLSACCAQVLWLRTQLIDYGFHFDKIPMYCDSKATIAISCNPVQHSRTKHIDVRYHFIKEQVEKGIVELFFVGTEYQLADLFTKALSEDRFKSLVRQLGMRCLTPDELEVLAIESA</sequence>
<name>A0ABQ5C4Y0_9ASTR</name>
<dbReference type="Proteomes" id="UP001151760">
    <property type="component" value="Unassembled WGS sequence"/>
</dbReference>
<keyword evidence="3" id="KW-1185">Reference proteome</keyword>
<dbReference type="Pfam" id="PF07727">
    <property type="entry name" value="RVT_2"/>
    <property type="match status" value="1"/>
</dbReference>
<dbReference type="PANTHER" id="PTHR11439">
    <property type="entry name" value="GAG-POL-RELATED RETROTRANSPOSON"/>
    <property type="match status" value="1"/>
</dbReference>
<organism evidence="2 3">
    <name type="scientific">Tanacetum coccineum</name>
    <dbReference type="NCBI Taxonomy" id="301880"/>
    <lineage>
        <taxon>Eukaryota</taxon>
        <taxon>Viridiplantae</taxon>
        <taxon>Streptophyta</taxon>
        <taxon>Embryophyta</taxon>
        <taxon>Tracheophyta</taxon>
        <taxon>Spermatophyta</taxon>
        <taxon>Magnoliopsida</taxon>
        <taxon>eudicotyledons</taxon>
        <taxon>Gunneridae</taxon>
        <taxon>Pentapetalae</taxon>
        <taxon>asterids</taxon>
        <taxon>campanulids</taxon>
        <taxon>Asterales</taxon>
        <taxon>Asteraceae</taxon>
        <taxon>Asteroideae</taxon>
        <taxon>Anthemideae</taxon>
        <taxon>Anthemidinae</taxon>
        <taxon>Tanacetum</taxon>
    </lineage>
</organism>
<evidence type="ECO:0000313" key="3">
    <source>
        <dbReference type="Proteomes" id="UP001151760"/>
    </source>
</evidence>
<proteinExistence type="predicted"/>
<accession>A0ABQ5C4Y0</accession>
<evidence type="ECO:0000259" key="1">
    <source>
        <dbReference type="Pfam" id="PF07727"/>
    </source>
</evidence>
<dbReference type="CDD" id="cd09272">
    <property type="entry name" value="RNase_HI_RT_Ty1"/>
    <property type="match status" value="1"/>
</dbReference>
<dbReference type="PANTHER" id="PTHR11439:SF509">
    <property type="entry name" value="RNA-DIRECTED DNA POLYMERASE"/>
    <property type="match status" value="1"/>
</dbReference>